<evidence type="ECO:0000256" key="1">
    <source>
        <dbReference type="ARBA" id="ARBA00023015"/>
    </source>
</evidence>
<dbReference type="EMBL" id="FCNY02000003">
    <property type="protein sequence ID" value="SAL28197.1"/>
    <property type="molecule type" value="Genomic_DNA"/>
</dbReference>
<keyword evidence="2" id="KW-0238">DNA-binding</keyword>
<dbReference type="InterPro" id="IPR050707">
    <property type="entry name" value="HTH_MetabolicPath_Reg"/>
</dbReference>
<keyword evidence="7" id="KW-1185">Reference proteome</keyword>
<dbReference type="Pfam" id="PF01614">
    <property type="entry name" value="IclR_C"/>
    <property type="match status" value="1"/>
</dbReference>
<dbReference type="InterPro" id="IPR029016">
    <property type="entry name" value="GAF-like_dom_sf"/>
</dbReference>
<dbReference type="Pfam" id="PF09339">
    <property type="entry name" value="HTH_IclR"/>
    <property type="match status" value="1"/>
</dbReference>
<dbReference type="PROSITE" id="PS51077">
    <property type="entry name" value="HTH_ICLR"/>
    <property type="match status" value="1"/>
</dbReference>
<evidence type="ECO:0000259" key="4">
    <source>
        <dbReference type="PROSITE" id="PS51077"/>
    </source>
</evidence>
<feature type="domain" description="HTH iclR-type" evidence="4">
    <location>
        <begin position="48"/>
        <end position="110"/>
    </location>
</feature>
<dbReference type="GO" id="GO:0003700">
    <property type="term" value="F:DNA-binding transcription factor activity"/>
    <property type="evidence" value="ECO:0007669"/>
    <property type="project" value="TreeGrafter"/>
</dbReference>
<protein>
    <submittedName>
        <fullName evidence="6">IclR family transcriptional regulator</fullName>
    </submittedName>
</protein>
<dbReference type="GO" id="GO:0003677">
    <property type="term" value="F:DNA binding"/>
    <property type="evidence" value="ECO:0007669"/>
    <property type="project" value="UniProtKB-KW"/>
</dbReference>
<evidence type="ECO:0000256" key="3">
    <source>
        <dbReference type="ARBA" id="ARBA00023163"/>
    </source>
</evidence>
<gene>
    <name evidence="6" type="ORF">AWB70_01676</name>
</gene>
<dbReference type="SUPFAM" id="SSF46785">
    <property type="entry name" value="Winged helix' DNA-binding domain"/>
    <property type="match status" value="1"/>
</dbReference>
<dbReference type="SMART" id="SM00346">
    <property type="entry name" value="HTH_ICLR"/>
    <property type="match status" value="1"/>
</dbReference>
<evidence type="ECO:0000256" key="2">
    <source>
        <dbReference type="ARBA" id="ARBA00023125"/>
    </source>
</evidence>
<dbReference type="InterPro" id="IPR014757">
    <property type="entry name" value="Tscrpt_reg_IclR_C"/>
</dbReference>
<organism evidence="6 7">
    <name type="scientific">Caballeronia cordobensis</name>
    <name type="common">Burkholderia cordobensis</name>
    <dbReference type="NCBI Taxonomy" id="1353886"/>
    <lineage>
        <taxon>Bacteria</taxon>
        <taxon>Pseudomonadati</taxon>
        <taxon>Pseudomonadota</taxon>
        <taxon>Betaproteobacteria</taxon>
        <taxon>Burkholderiales</taxon>
        <taxon>Burkholderiaceae</taxon>
        <taxon>Caballeronia</taxon>
    </lineage>
</organism>
<dbReference type="InterPro" id="IPR036390">
    <property type="entry name" value="WH_DNA-bd_sf"/>
</dbReference>
<evidence type="ECO:0000313" key="7">
    <source>
        <dbReference type="Proteomes" id="UP000054740"/>
    </source>
</evidence>
<sequence>MELSMSLQANQTALRSSVHEDASRYDASIREIGDSEPAEGAHASPGMVAPLARSLAILAAFPPHEAWLGNQELMIGTGIPAPTVSRIARSLVALGYLHYSPERRKYRLAAPVLSLGYAATAHSNVQLLARLEMQAFATGSETYVMLGSRDRLDVIVLGTCVSKPASVDLKLYAGTRLRIASSPMGWALLAALPELERFYLLGNIERKAGRDWPGLRRRICQGISQVHNVGYCMSIGEWEPDLTIIAVPLVVQDQTPLVLACIGRSARLGRARVERELGPRLVAAAQRLQEQAGVID</sequence>
<dbReference type="AlphaFoldDB" id="A0A158G8J8"/>
<dbReference type="InterPro" id="IPR005471">
    <property type="entry name" value="Tscrpt_reg_IclR_N"/>
</dbReference>
<keyword evidence="1" id="KW-0805">Transcription regulation</keyword>
<dbReference type="InterPro" id="IPR036388">
    <property type="entry name" value="WH-like_DNA-bd_sf"/>
</dbReference>
<accession>A0A158G8J8</accession>
<dbReference type="SUPFAM" id="SSF55781">
    <property type="entry name" value="GAF domain-like"/>
    <property type="match status" value="1"/>
</dbReference>
<dbReference type="Gene3D" id="1.10.10.10">
    <property type="entry name" value="Winged helix-like DNA-binding domain superfamily/Winged helix DNA-binding domain"/>
    <property type="match status" value="1"/>
</dbReference>
<name>A0A158G8J8_CABCO</name>
<keyword evidence="3" id="KW-0804">Transcription</keyword>
<dbReference type="PANTHER" id="PTHR30136">
    <property type="entry name" value="HELIX-TURN-HELIX TRANSCRIPTIONAL REGULATOR, ICLR FAMILY"/>
    <property type="match status" value="1"/>
</dbReference>
<dbReference type="GO" id="GO:0045892">
    <property type="term" value="P:negative regulation of DNA-templated transcription"/>
    <property type="evidence" value="ECO:0007669"/>
    <property type="project" value="TreeGrafter"/>
</dbReference>
<dbReference type="PROSITE" id="PS51078">
    <property type="entry name" value="ICLR_ED"/>
    <property type="match status" value="1"/>
</dbReference>
<dbReference type="PANTHER" id="PTHR30136:SF33">
    <property type="entry name" value="TRANSCRIPTIONAL REGULATORY PROTEIN"/>
    <property type="match status" value="1"/>
</dbReference>
<dbReference type="Gene3D" id="3.30.450.40">
    <property type="match status" value="1"/>
</dbReference>
<reference evidence="7" key="1">
    <citation type="submission" date="2016-01" db="EMBL/GenBank/DDBJ databases">
        <authorList>
            <person name="Peeters C."/>
        </authorList>
    </citation>
    <scope>NUCLEOTIDE SEQUENCE [LARGE SCALE GENOMIC DNA]</scope>
</reference>
<feature type="domain" description="IclR-ED" evidence="5">
    <location>
        <begin position="111"/>
        <end position="294"/>
    </location>
</feature>
<evidence type="ECO:0000259" key="5">
    <source>
        <dbReference type="PROSITE" id="PS51078"/>
    </source>
</evidence>
<dbReference type="Proteomes" id="UP000054740">
    <property type="component" value="Unassembled WGS sequence"/>
</dbReference>
<proteinExistence type="predicted"/>
<evidence type="ECO:0000313" key="6">
    <source>
        <dbReference type="EMBL" id="SAL28197.1"/>
    </source>
</evidence>